<keyword evidence="1" id="KW-0802">TPR repeat</keyword>
<dbReference type="InterPro" id="IPR027417">
    <property type="entry name" value="P-loop_NTPase"/>
</dbReference>
<dbReference type="Proteomes" id="UP001523566">
    <property type="component" value="Unassembled WGS sequence"/>
</dbReference>
<dbReference type="InterPro" id="IPR019734">
    <property type="entry name" value="TPR_rpt"/>
</dbReference>
<keyword evidence="2" id="KW-0175">Coiled coil</keyword>
<dbReference type="InterPro" id="IPR011990">
    <property type="entry name" value="TPR-like_helical_dom_sf"/>
</dbReference>
<feature type="coiled-coil region" evidence="2">
    <location>
        <begin position="515"/>
        <end position="548"/>
    </location>
</feature>
<feature type="repeat" description="TPR" evidence="1">
    <location>
        <begin position="74"/>
        <end position="107"/>
    </location>
</feature>
<name>A0ABT1E4P5_9FIRM</name>
<dbReference type="Gene3D" id="1.25.40.10">
    <property type="entry name" value="Tetratricopeptide repeat domain"/>
    <property type="match status" value="1"/>
</dbReference>
<feature type="region of interest" description="Disordered" evidence="3">
    <location>
        <begin position="334"/>
        <end position="474"/>
    </location>
</feature>
<sequence>MDKYEYKVKTEQMLEYMENKQYDKAMEIADTIDWRRVKNASMLNSVSEIYEQCKEYQKSRDVLYIAFDRSPTSRKIMYRLALLALKVNEVEEASDCYDEFVKLAPRDPNQYILKYKILRTQGSSINEQIGALEELKKAEYVERWAYELAELYDKAGMTTKCIEECDDLILWFSEGKYVYKAMELKMKYKPLTPMQQDKYDTREGAKKTFEMPEAPKKEPTIEELDQKASDEDTVEDVAEETGDEEPEAEAVEEHTEEAEVSTPVSGIPLEEDTQSMKEKDEELKASGQMKIEDILAEWEEKQKENAAAIKAQREIDKVRLDREKKEAEVRIAAERKKVEEAIQEERRKQEEEKAKRQAIDNTSPRDIMDELDALGEEEDFEDYDMDTEVEIINEFDDDEELEIVAEDNQEEDTEEDFEDFEEEILEESEDLEDFEEGEELEVTEEPEEVSSLEEDDLELAPAEDIKEVEDDFDEDDFWDAEEDFDEEYDDDFEEDFEEDDFAEEEFEEEIEEADFEEEALTASDYEEEAEEEEEELDLELELARAMGEPTEEEIQKRIKTSKGGVPFDTGFVVTGRYDLSATSEIGLKAGLTEEQKKLFSYFVPVRGMSEQIVEVLDNDRRARKEGTSKTGNLLIVGRKGSGKTVLAVDIVKAIQKQRNLKQGKVAIVTGDSLNKKELTNIIQKLKGGAIIIEKAGKLNSRTIKELNMLMDKKTGELLFVLEDQRKPLERILTANPEFRKKFTSRLELPIFINDELVTFGQTYAKENGYKLDEMGILALYSRIDAMQREDHAVTVAEVKEIMDEAIDHSQKANVKHLARRVFGKSTDGSDRIILKEEDFKL</sequence>
<keyword evidence="6" id="KW-1185">Reference proteome</keyword>
<dbReference type="SUPFAM" id="SSF52540">
    <property type="entry name" value="P-loop containing nucleoside triphosphate hydrolases"/>
    <property type="match status" value="1"/>
</dbReference>
<dbReference type="InterPro" id="IPR003593">
    <property type="entry name" value="AAA+_ATPase"/>
</dbReference>
<reference evidence="5 6" key="1">
    <citation type="journal article" date="2022" name="Genome Biol. Evol.">
        <title>Host diet, physiology and behaviors set the stage for Lachnospiraceae cladogenesis.</title>
        <authorList>
            <person name="Vera-Ponce De Leon A."/>
            <person name="Schneider M."/>
            <person name="Jahnes B.C."/>
            <person name="Sadowski V."/>
            <person name="Camuy-Velez L.A."/>
            <person name="Duan J."/>
            <person name="Sabree Z.L."/>
        </authorList>
    </citation>
    <scope>NUCLEOTIDE SEQUENCE [LARGE SCALE GENOMIC DNA]</scope>
    <source>
        <strain evidence="5 6">PAL113</strain>
    </source>
</reference>
<dbReference type="Gene3D" id="3.40.50.300">
    <property type="entry name" value="P-loop containing nucleotide triphosphate hydrolases"/>
    <property type="match status" value="1"/>
</dbReference>
<gene>
    <name evidence="5" type="ORF">NK125_00070</name>
</gene>
<evidence type="ECO:0000256" key="3">
    <source>
        <dbReference type="SAM" id="MobiDB-lite"/>
    </source>
</evidence>
<dbReference type="SUPFAM" id="SSF48452">
    <property type="entry name" value="TPR-like"/>
    <property type="match status" value="1"/>
</dbReference>
<feature type="compositionally biased region" description="Acidic residues" evidence="3">
    <location>
        <begin position="231"/>
        <end position="259"/>
    </location>
</feature>
<protein>
    <recommendedName>
        <fullName evidence="4">AAA+ ATPase domain-containing protein</fullName>
    </recommendedName>
</protein>
<accession>A0ABT1E4P5</accession>
<evidence type="ECO:0000256" key="1">
    <source>
        <dbReference type="PROSITE-ProRule" id="PRU00339"/>
    </source>
</evidence>
<dbReference type="PROSITE" id="PS50005">
    <property type="entry name" value="TPR"/>
    <property type="match status" value="1"/>
</dbReference>
<evidence type="ECO:0000313" key="5">
    <source>
        <dbReference type="EMBL" id="MCP1100810.1"/>
    </source>
</evidence>
<feature type="compositionally biased region" description="Basic and acidic residues" evidence="3">
    <location>
        <begin position="209"/>
        <end position="230"/>
    </location>
</feature>
<feature type="compositionally biased region" description="Basic and acidic residues" evidence="3">
    <location>
        <begin position="334"/>
        <end position="358"/>
    </location>
</feature>
<feature type="domain" description="AAA+ ATPase" evidence="4">
    <location>
        <begin position="629"/>
        <end position="756"/>
    </location>
</feature>
<dbReference type="SMART" id="SM00382">
    <property type="entry name" value="AAA"/>
    <property type="match status" value="1"/>
</dbReference>
<evidence type="ECO:0000313" key="6">
    <source>
        <dbReference type="Proteomes" id="UP001523566"/>
    </source>
</evidence>
<feature type="region of interest" description="Disordered" evidence="3">
    <location>
        <begin position="209"/>
        <end position="285"/>
    </location>
</feature>
<proteinExistence type="predicted"/>
<dbReference type="RefSeq" id="WP_262064599.1">
    <property type="nucleotide sequence ID" value="NZ_JAMXOD010000001.1"/>
</dbReference>
<evidence type="ECO:0000259" key="4">
    <source>
        <dbReference type="SMART" id="SM00382"/>
    </source>
</evidence>
<feature type="compositionally biased region" description="Acidic residues" evidence="3">
    <location>
        <begin position="369"/>
        <end position="458"/>
    </location>
</feature>
<evidence type="ECO:0000256" key="2">
    <source>
        <dbReference type="SAM" id="Coils"/>
    </source>
</evidence>
<organism evidence="5 6">
    <name type="scientific">Aequitasia blattaphilus</name>
    <dbReference type="NCBI Taxonomy" id="2949332"/>
    <lineage>
        <taxon>Bacteria</taxon>
        <taxon>Bacillati</taxon>
        <taxon>Bacillota</taxon>
        <taxon>Clostridia</taxon>
        <taxon>Lachnospirales</taxon>
        <taxon>Lachnospiraceae</taxon>
        <taxon>Aequitasia</taxon>
    </lineage>
</organism>
<feature type="compositionally biased region" description="Basic and acidic residues" evidence="3">
    <location>
        <begin position="274"/>
        <end position="285"/>
    </location>
</feature>
<comment type="caution">
    <text evidence="5">The sequence shown here is derived from an EMBL/GenBank/DDBJ whole genome shotgun (WGS) entry which is preliminary data.</text>
</comment>
<dbReference type="EMBL" id="JAMZFW010000001">
    <property type="protein sequence ID" value="MCP1100810.1"/>
    <property type="molecule type" value="Genomic_DNA"/>
</dbReference>